<gene>
    <name evidence="2" type="ORF">PAMC26577_29235</name>
</gene>
<proteinExistence type="predicted"/>
<dbReference type="AlphaFoldDB" id="A0A242MF12"/>
<comment type="caution">
    <text evidence="2">The sequence shown here is derived from an EMBL/GenBank/DDBJ whole genome shotgun (WGS) entry which is preliminary data.</text>
</comment>
<reference evidence="2 3" key="1">
    <citation type="submission" date="2017-03" db="EMBL/GenBank/DDBJ databases">
        <title>Genome analysis of strain PAMC 26577.</title>
        <authorList>
            <person name="Oh H.-M."/>
            <person name="Yang J.-A."/>
        </authorList>
    </citation>
    <scope>NUCLEOTIDE SEQUENCE [LARGE SCALE GENOMIC DNA]</scope>
    <source>
        <strain evidence="2 3">PAMC 26577</strain>
    </source>
</reference>
<name>A0A242MF12_CABSO</name>
<accession>A0A242MF12</accession>
<feature type="region of interest" description="Disordered" evidence="1">
    <location>
        <begin position="1"/>
        <end position="39"/>
    </location>
</feature>
<evidence type="ECO:0000313" key="2">
    <source>
        <dbReference type="EMBL" id="OTP69809.1"/>
    </source>
</evidence>
<evidence type="ECO:0000313" key="3">
    <source>
        <dbReference type="Proteomes" id="UP000195221"/>
    </source>
</evidence>
<feature type="compositionally biased region" description="Basic and acidic residues" evidence="1">
    <location>
        <begin position="22"/>
        <end position="39"/>
    </location>
</feature>
<evidence type="ECO:0000256" key="1">
    <source>
        <dbReference type="SAM" id="MobiDB-lite"/>
    </source>
</evidence>
<organism evidence="2 3">
    <name type="scientific">Caballeronia sordidicola</name>
    <name type="common">Burkholderia sordidicola</name>
    <dbReference type="NCBI Taxonomy" id="196367"/>
    <lineage>
        <taxon>Bacteria</taxon>
        <taxon>Pseudomonadati</taxon>
        <taxon>Pseudomonadota</taxon>
        <taxon>Betaproteobacteria</taxon>
        <taxon>Burkholderiales</taxon>
        <taxon>Burkholderiaceae</taxon>
        <taxon>Caballeronia</taxon>
    </lineage>
</organism>
<dbReference type="Proteomes" id="UP000195221">
    <property type="component" value="Unassembled WGS sequence"/>
</dbReference>
<dbReference type="EMBL" id="NBTZ01000112">
    <property type="protein sequence ID" value="OTP69809.1"/>
    <property type="molecule type" value="Genomic_DNA"/>
</dbReference>
<protein>
    <submittedName>
        <fullName evidence="2">Uncharacterized protein</fullName>
    </submittedName>
</protein>
<sequence length="39" mass="4315">MRNGASSSRLIDGSGDKNGASRTERPSVHRMRDGQIEER</sequence>